<evidence type="ECO:0000313" key="2">
    <source>
        <dbReference type="Proteomes" id="UP000250235"/>
    </source>
</evidence>
<keyword evidence="2" id="KW-1185">Reference proteome</keyword>
<protein>
    <submittedName>
        <fullName evidence="1">Uncharacterized protein</fullName>
    </submittedName>
</protein>
<dbReference type="EMBL" id="KV006380">
    <property type="protein sequence ID" value="KZV32680.1"/>
    <property type="molecule type" value="Genomic_DNA"/>
</dbReference>
<gene>
    <name evidence="1" type="ORF">F511_34990</name>
</gene>
<evidence type="ECO:0000313" key="1">
    <source>
        <dbReference type="EMBL" id="KZV32680.1"/>
    </source>
</evidence>
<proteinExistence type="predicted"/>
<reference evidence="1 2" key="1">
    <citation type="journal article" date="2015" name="Proc. Natl. Acad. Sci. U.S.A.">
        <title>The resurrection genome of Boea hygrometrica: A blueprint for survival of dehydration.</title>
        <authorList>
            <person name="Xiao L."/>
            <person name="Yang G."/>
            <person name="Zhang L."/>
            <person name="Yang X."/>
            <person name="Zhao S."/>
            <person name="Ji Z."/>
            <person name="Zhou Q."/>
            <person name="Hu M."/>
            <person name="Wang Y."/>
            <person name="Chen M."/>
            <person name="Xu Y."/>
            <person name="Jin H."/>
            <person name="Xiao X."/>
            <person name="Hu G."/>
            <person name="Bao F."/>
            <person name="Hu Y."/>
            <person name="Wan P."/>
            <person name="Li L."/>
            <person name="Deng X."/>
            <person name="Kuang T."/>
            <person name="Xiang C."/>
            <person name="Zhu J.K."/>
            <person name="Oliver M.J."/>
            <person name="He Y."/>
        </authorList>
    </citation>
    <scope>NUCLEOTIDE SEQUENCE [LARGE SCALE GENOMIC DNA]</scope>
    <source>
        <strain evidence="2">cv. XS01</strain>
    </source>
</reference>
<organism evidence="1 2">
    <name type="scientific">Dorcoceras hygrometricum</name>
    <dbReference type="NCBI Taxonomy" id="472368"/>
    <lineage>
        <taxon>Eukaryota</taxon>
        <taxon>Viridiplantae</taxon>
        <taxon>Streptophyta</taxon>
        <taxon>Embryophyta</taxon>
        <taxon>Tracheophyta</taxon>
        <taxon>Spermatophyta</taxon>
        <taxon>Magnoliopsida</taxon>
        <taxon>eudicotyledons</taxon>
        <taxon>Gunneridae</taxon>
        <taxon>Pentapetalae</taxon>
        <taxon>asterids</taxon>
        <taxon>lamiids</taxon>
        <taxon>Lamiales</taxon>
        <taxon>Gesneriaceae</taxon>
        <taxon>Didymocarpoideae</taxon>
        <taxon>Trichosporeae</taxon>
        <taxon>Loxocarpinae</taxon>
        <taxon>Dorcoceras</taxon>
    </lineage>
</organism>
<dbReference type="Proteomes" id="UP000250235">
    <property type="component" value="Unassembled WGS sequence"/>
</dbReference>
<sequence length="261" mass="29452">MNYSPFTVLETKKTISSSYICPAVGSQHYRSAVGLVFMGSAVELAMETSRVISAVRNQAKAKLNQLEHDEPAETMTTSYSAKERSEPAGTRIEKLAGVLDQRRRCAIGYQQMERSAKDDATSYWRFSRWMSVDDVIGDVIIFSRCFERAVARISRCYLKIAIAKRCRLHKLIRQRFALALKIQQEDFALIISAVEATVDPVATQRFPDAVFWSNQTQEVIQSQEIQAQRIEEVAKRSSCSDGSAAKQLTTYEELSKLDVNC</sequence>
<accession>A0A2Z7BEM4</accession>
<dbReference type="AlphaFoldDB" id="A0A2Z7BEM4"/>
<name>A0A2Z7BEM4_9LAMI</name>